<dbReference type="HAMAP" id="MF_00719">
    <property type="entry name" value="CobS"/>
    <property type="match status" value="1"/>
</dbReference>
<evidence type="ECO:0000256" key="5">
    <source>
        <dbReference type="ARBA" id="ARBA00022573"/>
    </source>
</evidence>
<evidence type="ECO:0000256" key="1">
    <source>
        <dbReference type="ARBA" id="ARBA00005049"/>
    </source>
</evidence>
<dbReference type="UniPathway" id="UPA00148">
    <property type="reaction ID" value="UER00238"/>
</dbReference>
<name>A0A7S4A9Q1_9STRA</name>
<comment type="catalytic activity">
    <reaction evidence="9">
        <text>5,6-dimethylbenzimidazole + nicotinate beta-D-ribonucleotide = alpha-ribazole 5'-phosphate + nicotinate + H(+)</text>
        <dbReference type="Rhea" id="RHEA:11196"/>
        <dbReference type="ChEBI" id="CHEBI:15378"/>
        <dbReference type="ChEBI" id="CHEBI:15890"/>
        <dbReference type="ChEBI" id="CHEBI:32544"/>
        <dbReference type="ChEBI" id="CHEBI:57502"/>
        <dbReference type="ChEBI" id="CHEBI:57918"/>
        <dbReference type="EC" id="2.4.2.21"/>
    </reaction>
</comment>
<dbReference type="PANTHER" id="PTHR43463">
    <property type="entry name" value="NICOTINATE-NUCLEOTIDE--DIMETHYLBENZIMIDAZOLE PHOSPHORIBOSYLTRANSFERASE"/>
    <property type="match status" value="1"/>
</dbReference>
<keyword evidence="11" id="KW-0812">Transmembrane</keyword>
<dbReference type="PANTHER" id="PTHR43463:SF1">
    <property type="entry name" value="NICOTINATE-NUCLEOTIDE--DIMETHYLBENZIMIDAZOLE PHOSPHORIBOSYLTRANSFERASE"/>
    <property type="match status" value="1"/>
</dbReference>
<feature type="transmembrane region" description="Helical" evidence="11">
    <location>
        <begin position="314"/>
        <end position="336"/>
    </location>
</feature>
<feature type="transmembrane region" description="Helical" evidence="11">
    <location>
        <begin position="256"/>
        <end position="278"/>
    </location>
</feature>
<dbReference type="GO" id="GO:0008939">
    <property type="term" value="F:nicotinate-nucleotide-dimethylbenzimidazole phosphoribosyltransferase activity"/>
    <property type="evidence" value="ECO:0007669"/>
    <property type="project" value="UniProtKB-EC"/>
</dbReference>
<dbReference type="CDD" id="cd02439">
    <property type="entry name" value="DMB-PRT_CobT"/>
    <property type="match status" value="1"/>
</dbReference>
<organism evidence="12">
    <name type="scientific">Pseudo-nitzschia australis</name>
    <dbReference type="NCBI Taxonomy" id="44445"/>
    <lineage>
        <taxon>Eukaryota</taxon>
        <taxon>Sar</taxon>
        <taxon>Stramenopiles</taxon>
        <taxon>Ochrophyta</taxon>
        <taxon>Bacillariophyta</taxon>
        <taxon>Bacillariophyceae</taxon>
        <taxon>Bacillariophycidae</taxon>
        <taxon>Bacillariales</taxon>
        <taxon>Bacillariaceae</taxon>
        <taxon>Pseudo-nitzschia</taxon>
    </lineage>
</organism>
<dbReference type="Pfam" id="PF02277">
    <property type="entry name" value="DBI_PRT"/>
    <property type="match status" value="1"/>
</dbReference>
<dbReference type="InterPro" id="IPR036087">
    <property type="entry name" value="Nict_dMeBzImd_PRibTrfase_sf"/>
</dbReference>
<accession>A0A7S4A9Q1</accession>
<keyword evidence="6" id="KW-0328">Glycosyltransferase</keyword>
<evidence type="ECO:0000256" key="8">
    <source>
        <dbReference type="ARBA" id="ARBA00030686"/>
    </source>
</evidence>
<feature type="region of interest" description="Disordered" evidence="10">
    <location>
        <begin position="1"/>
        <end position="24"/>
    </location>
</feature>
<dbReference type="InterPro" id="IPR003805">
    <property type="entry name" value="CobS"/>
</dbReference>
<evidence type="ECO:0000256" key="10">
    <source>
        <dbReference type="SAM" id="MobiDB-lite"/>
    </source>
</evidence>
<keyword evidence="11" id="KW-0472">Membrane</keyword>
<feature type="transmembrane region" description="Helical" evidence="11">
    <location>
        <begin position="155"/>
        <end position="177"/>
    </location>
</feature>
<feature type="transmembrane region" description="Helical" evidence="11">
    <location>
        <begin position="49"/>
        <end position="68"/>
    </location>
</feature>
<evidence type="ECO:0000313" key="12">
    <source>
        <dbReference type="EMBL" id="CAE0708226.1"/>
    </source>
</evidence>
<gene>
    <name evidence="12" type="ORF">PAUS00366_LOCUS946</name>
</gene>
<feature type="transmembrane region" description="Helical" evidence="11">
    <location>
        <begin position="80"/>
        <end position="103"/>
    </location>
</feature>
<dbReference type="InterPro" id="IPR003200">
    <property type="entry name" value="Nict_dMeBzImd_PRibTrfase"/>
</dbReference>
<dbReference type="InterPro" id="IPR023195">
    <property type="entry name" value="Nict_dMeBzImd_PRibTrfase_N"/>
</dbReference>
<keyword evidence="11" id="KW-1133">Transmembrane helix</keyword>
<evidence type="ECO:0000256" key="2">
    <source>
        <dbReference type="ARBA" id="ARBA00007110"/>
    </source>
</evidence>
<evidence type="ECO:0000256" key="6">
    <source>
        <dbReference type="ARBA" id="ARBA00022676"/>
    </source>
</evidence>
<evidence type="ECO:0000256" key="7">
    <source>
        <dbReference type="ARBA" id="ARBA00022679"/>
    </source>
</evidence>
<comment type="similarity">
    <text evidence="2">Belongs to the CobT family.</text>
</comment>
<dbReference type="SUPFAM" id="SSF52733">
    <property type="entry name" value="Nicotinate mononucleotide:5,6-dimethylbenzimidazole phosphoribosyltransferase (CobT)"/>
    <property type="match status" value="1"/>
</dbReference>
<keyword evidence="7" id="KW-0808">Transferase</keyword>
<keyword evidence="5" id="KW-0169">Cobalamin biosynthesis</keyword>
<sequence length="786" mass="84335">MSDKNVLDPGTVESRGFGGDENHSRDEVAEEIEEFLNESKLGLRTETRCFLNIFVFVTALPCPAHWAAIHPGFLMKGMCYLPVVGAIVGVLVSQVFDLGSLLWELPIVAAVALSTAVSLKITGCLHEDGLADTADGMGGGWTREQILKIMSDSRLGTFGSAALILYIFTKLQLLAALGSSRWEIYDFVTYINGQATCFSADIEPNLLSCGGSQGAGPALIVAHTLARLTAPYLIWRCDYIQDSGPKSNFYSFMIRAKFLVSLPRIFFSLLFCYGLTAALYGPQISTQLIIGVWICAECAGIYGRKKLEGVMGDFLGGTICFTELFIYASLAGGSILETVKLCFQALMNRNNYSVLEGEKPRLFLRFASMAILYQVWCWLVVLIERKYEENELKKEIPDEKIIKTSKEKSASSSPQKESAQNVLKSSTATIMDKHNAVQEYLDILAKPVGSLGTLEEWAARICVLQSSLTPNVDAVSVIIFAGDHGVTAAKEDGGEGCSLYPQVVTRAILEGLQQNVGGASVLANGLGLNLNVVDVGVVGDPYTGKFVNSARNKLSKGTRNFCLGPAMTMEEVDRCLNIGRETIAQAVKKESCRVVALGEVGIGNTTTASTLIAALTKIPVEELCDGGAFASHTADNDKIKKKIEIVERALKKHMGSLNESYSILSKVGGSEIAALVGAMIEASDRNVAVLVDGFIVTAAALVAVRMKPSVCNVLFLTTKSAEKGQQAAIEEIQAIAKDHNIPVPASPVLSMGLRMGEGTGAILAVPILQSSAAMITNMATIQDILS</sequence>
<dbReference type="EC" id="2.4.2.21" evidence="3"/>
<dbReference type="UniPathway" id="UPA00061">
    <property type="reaction ID" value="UER00516"/>
</dbReference>
<evidence type="ECO:0000256" key="11">
    <source>
        <dbReference type="SAM" id="Phobius"/>
    </source>
</evidence>
<dbReference type="GO" id="GO:0051073">
    <property type="term" value="F:adenosylcobinamide-GDP ribazoletransferase activity"/>
    <property type="evidence" value="ECO:0007669"/>
    <property type="project" value="InterPro"/>
</dbReference>
<dbReference type="GO" id="GO:0008818">
    <property type="term" value="F:cobalamin 5'-phosphate synthase activity"/>
    <property type="evidence" value="ECO:0007669"/>
    <property type="project" value="InterPro"/>
</dbReference>
<proteinExistence type="inferred from homology"/>
<dbReference type="Pfam" id="PF02654">
    <property type="entry name" value="CobS"/>
    <property type="match status" value="1"/>
</dbReference>
<dbReference type="Gene3D" id="1.10.1610.10">
    <property type="match status" value="1"/>
</dbReference>
<dbReference type="EMBL" id="HBIX01001258">
    <property type="protein sequence ID" value="CAE0708226.1"/>
    <property type="molecule type" value="Transcribed_RNA"/>
</dbReference>
<evidence type="ECO:0000256" key="3">
    <source>
        <dbReference type="ARBA" id="ARBA00011991"/>
    </source>
</evidence>
<dbReference type="Gene3D" id="3.40.50.10210">
    <property type="match status" value="1"/>
</dbReference>
<evidence type="ECO:0000256" key="9">
    <source>
        <dbReference type="ARBA" id="ARBA00047340"/>
    </source>
</evidence>
<evidence type="ECO:0000256" key="4">
    <source>
        <dbReference type="ARBA" id="ARBA00015486"/>
    </source>
</evidence>
<reference evidence="12" key="1">
    <citation type="submission" date="2021-01" db="EMBL/GenBank/DDBJ databases">
        <authorList>
            <person name="Corre E."/>
            <person name="Pelletier E."/>
            <person name="Niang G."/>
            <person name="Scheremetjew M."/>
            <person name="Finn R."/>
            <person name="Kale V."/>
            <person name="Holt S."/>
            <person name="Cochrane G."/>
            <person name="Meng A."/>
            <person name="Brown T."/>
            <person name="Cohen L."/>
        </authorList>
    </citation>
    <scope>NUCLEOTIDE SEQUENCE</scope>
    <source>
        <strain evidence="12">10249 10 AB</strain>
    </source>
</reference>
<dbReference type="AlphaFoldDB" id="A0A7S4A9Q1"/>
<comment type="pathway">
    <text evidence="1">Nucleoside biosynthesis; alpha-ribazole biosynthesis; alpha-ribazole from 5,6-dimethylbenzimidazole: step 1/2.</text>
</comment>
<feature type="transmembrane region" description="Helical" evidence="11">
    <location>
        <begin position="284"/>
        <end position="302"/>
    </location>
</feature>
<protein>
    <recommendedName>
        <fullName evidence="4">Nicotinate-nucleotide--dimethylbenzimidazole phosphoribosyltransferase</fullName>
        <ecNumber evidence="3">2.4.2.21</ecNumber>
    </recommendedName>
    <alternativeName>
        <fullName evidence="8">N(1)-alpha-phosphoribosyltransferase</fullName>
    </alternativeName>
</protein>